<sequence>MKSWEIIAKVYLEFLHTLVRPRLCSITCYNVMPGQ</sequence>
<organism evidence="1 2">
    <name type="scientific">Pseudomonas syringae pv. actinidiae</name>
    <dbReference type="NCBI Taxonomy" id="103796"/>
    <lineage>
        <taxon>Bacteria</taxon>
        <taxon>Pseudomonadati</taxon>
        <taxon>Pseudomonadota</taxon>
        <taxon>Gammaproteobacteria</taxon>
        <taxon>Pseudomonadales</taxon>
        <taxon>Pseudomonadaceae</taxon>
        <taxon>Pseudomonas</taxon>
        <taxon>Pseudomonas syringae</taxon>
    </lineage>
</organism>
<reference evidence="1 2" key="1">
    <citation type="submission" date="2018-04" db="EMBL/GenBank/DDBJ databases">
        <title>Draft genome sequence of Pseudomonas syringae pv. actinidiae biovar 1 strains isolated from kiwifruit in Kagawa prefecture.</title>
        <authorList>
            <person name="Tabuchi M."/>
            <person name="Saito M."/>
            <person name="Fujiwara S."/>
            <person name="Sasa N."/>
            <person name="Akimitsu K."/>
            <person name="Gomi K."/>
            <person name="Konishi-Sugita S."/>
            <person name="Hamano K."/>
            <person name="Kataoka I."/>
        </authorList>
    </citation>
    <scope>NUCLEOTIDE SEQUENCE [LARGE SCALE GENOMIC DNA]</scope>
    <source>
        <strain evidence="1 2">MAFF212206</strain>
    </source>
</reference>
<comment type="caution">
    <text evidence="1">The sequence shown here is derived from an EMBL/GenBank/DDBJ whole genome shotgun (WGS) entry which is preliminary data.</text>
</comment>
<gene>
    <name evidence="1" type="ORF">KPSA1_03440</name>
</gene>
<proteinExistence type="predicted"/>
<accession>A0A2V0QAB5</accession>
<evidence type="ECO:0000313" key="1">
    <source>
        <dbReference type="EMBL" id="GBH10033.1"/>
    </source>
</evidence>
<evidence type="ECO:0000313" key="2">
    <source>
        <dbReference type="Proteomes" id="UP000247480"/>
    </source>
</evidence>
<dbReference type="AlphaFoldDB" id="A0A2V0QAB5"/>
<dbReference type="EMBL" id="BGJZ01000145">
    <property type="protein sequence ID" value="GBH10033.1"/>
    <property type="molecule type" value="Genomic_DNA"/>
</dbReference>
<name>A0A2V0QAB5_PSESF</name>
<protein>
    <submittedName>
        <fullName evidence="1">Uncharacterized protein</fullName>
    </submittedName>
</protein>
<dbReference type="Proteomes" id="UP000247480">
    <property type="component" value="Unassembled WGS sequence"/>
</dbReference>